<sequence length="142" mass="15124">MCRSPAKGRASKATPTSAKQPARKPKAEPTAAPKAKSASKAAAKPRPAKRKTGASCLPHLFKAHSLAHPQQAPAGCCDRLVCHASDVAASHQPESDNPLLHIVISICCTAQTRARMSPAARTMRPLSRGNLQPNRLPRSLWQ</sequence>
<evidence type="ECO:0000313" key="3">
    <source>
        <dbReference type="Proteomes" id="UP000594638"/>
    </source>
</evidence>
<organism evidence="2 3">
    <name type="scientific">Olea europaea subsp. europaea</name>
    <dbReference type="NCBI Taxonomy" id="158383"/>
    <lineage>
        <taxon>Eukaryota</taxon>
        <taxon>Viridiplantae</taxon>
        <taxon>Streptophyta</taxon>
        <taxon>Embryophyta</taxon>
        <taxon>Tracheophyta</taxon>
        <taxon>Spermatophyta</taxon>
        <taxon>Magnoliopsida</taxon>
        <taxon>eudicotyledons</taxon>
        <taxon>Gunneridae</taxon>
        <taxon>Pentapetalae</taxon>
        <taxon>asterids</taxon>
        <taxon>lamiids</taxon>
        <taxon>Lamiales</taxon>
        <taxon>Oleaceae</taxon>
        <taxon>Oleeae</taxon>
        <taxon>Olea</taxon>
    </lineage>
</organism>
<dbReference type="Gramene" id="OE9A031306T1">
    <property type="protein sequence ID" value="OE9A031306C1"/>
    <property type="gene ID" value="OE9A031306"/>
</dbReference>
<comment type="caution">
    <text evidence="2">The sequence shown here is derived from an EMBL/GenBank/DDBJ whole genome shotgun (WGS) entry which is preliminary data.</text>
</comment>
<feature type="region of interest" description="Disordered" evidence="1">
    <location>
        <begin position="118"/>
        <end position="142"/>
    </location>
</feature>
<evidence type="ECO:0000256" key="1">
    <source>
        <dbReference type="SAM" id="MobiDB-lite"/>
    </source>
</evidence>
<accession>A0A8S0UNT8</accession>
<dbReference type="EMBL" id="CACTIH010008920">
    <property type="protein sequence ID" value="CAA3019455.1"/>
    <property type="molecule type" value="Genomic_DNA"/>
</dbReference>
<dbReference type="AlphaFoldDB" id="A0A8S0UNT8"/>
<dbReference type="Proteomes" id="UP000594638">
    <property type="component" value="Unassembled WGS sequence"/>
</dbReference>
<protein>
    <submittedName>
        <fullName evidence="2">Uncharacterized protein</fullName>
    </submittedName>
</protein>
<gene>
    <name evidence="2" type="ORF">OLEA9_A031306</name>
</gene>
<feature type="region of interest" description="Disordered" evidence="1">
    <location>
        <begin position="1"/>
        <end position="53"/>
    </location>
</feature>
<reference evidence="2 3" key="1">
    <citation type="submission" date="2019-12" db="EMBL/GenBank/DDBJ databases">
        <authorList>
            <person name="Alioto T."/>
            <person name="Alioto T."/>
            <person name="Gomez Garrido J."/>
        </authorList>
    </citation>
    <scope>NUCLEOTIDE SEQUENCE [LARGE SCALE GENOMIC DNA]</scope>
</reference>
<feature type="compositionally biased region" description="Low complexity" evidence="1">
    <location>
        <begin position="28"/>
        <end position="45"/>
    </location>
</feature>
<feature type="non-terminal residue" evidence="2">
    <location>
        <position position="142"/>
    </location>
</feature>
<evidence type="ECO:0000313" key="2">
    <source>
        <dbReference type="EMBL" id="CAA3019455.1"/>
    </source>
</evidence>
<proteinExistence type="predicted"/>
<keyword evidence="3" id="KW-1185">Reference proteome</keyword>
<name>A0A8S0UNT8_OLEEU</name>